<gene>
    <name evidence="2" type="ORF">TNIN_381641</name>
</gene>
<proteinExistence type="predicted"/>
<reference evidence="2" key="1">
    <citation type="submission" date="2020-08" db="EMBL/GenBank/DDBJ databases">
        <title>Multicomponent nature underlies the extraordinary mechanical properties of spider dragline silk.</title>
        <authorList>
            <person name="Kono N."/>
            <person name="Nakamura H."/>
            <person name="Mori M."/>
            <person name="Yoshida Y."/>
            <person name="Ohtoshi R."/>
            <person name="Malay A.D."/>
            <person name="Moran D.A.P."/>
            <person name="Tomita M."/>
            <person name="Numata K."/>
            <person name="Arakawa K."/>
        </authorList>
    </citation>
    <scope>NUCLEOTIDE SEQUENCE</scope>
</reference>
<evidence type="ECO:0000313" key="3">
    <source>
        <dbReference type="Proteomes" id="UP000886998"/>
    </source>
</evidence>
<protein>
    <submittedName>
        <fullName evidence="2">Uncharacterized protein</fullName>
    </submittedName>
</protein>
<feature type="compositionally biased region" description="Polar residues" evidence="1">
    <location>
        <begin position="95"/>
        <end position="112"/>
    </location>
</feature>
<accession>A0A8X6WXL9</accession>
<organism evidence="2 3">
    <name type="scientific">Trichonephila inaurata madagascariensis</name>
    <dbReference type="NCBI Taxonomy" id="2747483"/>
    <lineage>
        <taxon>Eukaryota</taxon>
        <taxon>Metazoa</taxon>
        <taxon>Ecdysozoa</taxon>
        <taxon>Arthropoda</taxon>
        <taxon>Chelicerata</taxon>
        <taxon>Arachnida</taxon>
        <taxon>Araneae</taxon>
        <taxon>Araneomorphae</taxon>
        <taxon>Entelegynae</taxon>
        <taxon>Araneoidea</taxon>
        <taxon>Nephilidae</taxon>
        <taxon>Trichonephila</taxon>
        <taxon>Trichonephila inaurata</taxon>
    </lineage>
</organism>
<dbReference type="Proteomes" id="UP000886998">
    <property type="component" value="Unassembled WGS sequence"/>
</dbReference>
<feature type="compositionally biased region" description="Polar residues" evidence="1">
    <location>
        <begin position="68"/>
        <end position="85"/>
    </location>
</feature>
<keyword evidence="3" id="KW-1185">Reference proteome</keyword>
<name>A0A8X6WXL9_9ARAC</name>
<sequence length="112" mass="12434">MPKKLLLQNFALKAPNIDPFSHPQINLPEHLPTIASPATPKYRAVFPPPDRPQSLKQQLPHGNCQIKTDFTTRSTPGEPETTASQKPAKYRPKFTTRSTARAGTSLHSNPQI</sequence>
<evidence type="ECO:0000313" key="2">
    <source>
        <dbReference type="EMBL" id="GFY42462.1"/>
    </source>
</evidence>
<comment type="caution">
    <text evidence="2">The sequence shown here is derived from an EMBL/GenBank/DDBJ whole genome shotgun (WGS) entry which is preliminary data.</text>
</comment>
<dbReference type="AlphaFoldDB" id="A0A8X6WXL9"/>
<feature type="region of interest" description="Disordered" evidence="1">
    <location>
        <begin position="68"/>
        <end position="112"/>
    </location>
</feature>
<evidence type="ECO:0000256" key="1">
    <source>
        <dbReference type="SAM" id="MobiDB-lite"/>
    </source>
</evidence>
<dbReference type="EMBL" id="BMAV01003088">
    <property type="protein sequence ID" value="GFY42462.1"/>
    <property type="molecule type" value="Genomic_DNA"/>
</dbReference>